<dbReference type="Gene3D" id="3.90.70.10">
    <property type="entry name" value="Cysteine proteinases"/>
    <property type="match status" value="1"/>
</dbReference>
<reference evidence="4" key="2">
    <citation type="submission" date="2021-04" db="EMBL/GenBank/DDBJ databases">
        <authorList>
            <person name="Gilroy R."/>
        </authorList>
    </citation>
    <scope>NUCLEOTIDE SEQUENCE</scope>
    <source>
        <strain evidence="4">CHK188-11489</strain>
    </source>
</reference>
<name>A0A9D2FLH2_9FIRM</name>
<proteinExistence type="predicted"/>
<reference evidence="4" key="1">
    <citation type="journal article" date="2021" name="PeerJ">
        <title>Extensive microbial diversity within the chicken gut microbiome revealed by metagenomics and culture.</title>
        <authorList>
            <person name="Gilroy R."/>
            <person name="Ravi A."/>
            <person name="Getino M."/>
            <person name="Pursley I."/>
            <person name="Horton D.L."/>
            <person name="Alikhan N.F."/>
            <person name="Baker D."/>
            <person name="Gharbi K."/>
            <person name="Hall N."/>
            <person name="Watson M."/>
            <person name="Adriaenssens E.M."/>
            <person name="Foster-Nyarko E."/>
            <person name="Jarju S."/>
            <person name="Secka A."/>
            <person name="Antonio M."/>
            <person name="Oren A."/>
            <person name="Chaudhuri R.R."/>
            <person name="La Ragione R."/>
            <person name="Hildebrand F."/>
            <person name="Pallen M.J."/>
        </authorList>
    </citation>
    <scope>NUCLEOTIDE SEQUENCE</scope>
    <source>
        <strain evidence="4">CHK188-11489</strain>
    </source>
</reference>
<evidence type="ECO:0000256" key="2">
    <source>
        <dbReference type="SAM" id="SignalP"/>
    </source>
</evidence>
<dbReference type="Pfam" id="PF13529">
    <property type="entry name" value="Peptidase_C39_2"/>
    <property type="match status" value="1"/>
</dbReference>
<feature type="domain" description="Peptidase C39-like" evidence="3">
    <location>
        <begin position="136"/>
        <end position="295"/>
    </location>
</feature>
<accession>A0A9D2FLH2</accession>
<dbReference type="EMBL" id="DXBF01000064">
    <property type="protein sequence ID" value="HIZ62746.1"/>
    <property type="molecule type" value="Genomic_DNA"/>
</dbReference>
<dbReference type="Proteomes" id="UP000824105">
    <property type="component" value="Unassembled WGS sequence"/>
</dbReference>
<feature type="compositionally biased region" description="Polar residues" evidence="1">
    <location>
        <begin position="92"/>
        <end position="108"/>
    </location>
</feature>
<dbReference type="InterPro" id="IPR039564">
    <property type="entry name" value="Peptidase_C39-like"/>
</dbReference>
<sequence length="323" mass="34367">MRGPMCAALAFLCLSLAGCGAAEPALAALDDTGRQIRAAAEQTVPDLAAAAGRMLSELAAAAEQAASELAAAAGQAADEWFAEETEPAEGSSAPQPTPENSPEGSVQNPQEEPAGQEGSGGQEEEQEEAASDAVLLDVDNILQNPELPNGCEITAATIVLNYLGFPVDKVTMAEQYLPRQAEYWATDPDEAFMGNPAWLLAYYCNAGPVVEAVNAYLEDQGADYRAVDISGSPAEELYEWVEQGVPVIVWTTHGCTAPTYSTNFMMADGSLPYSNSHSVVLTGYDSEGCYVADPMYEFSYASYEVFNWCYEARGSYAVVIVEQ</sequence>
<keyword evidence="2" id="KW-0732">Signal</keyword>
<evidence type="ECO:0000313" key="5">
    <source>
        <dbReference type="Proteomes" id="UP000824105"/>
    </source>
</evidence>
<feature type="signal peptide" evidence="2">
    <location>
        <begin position="1"/>
        <end position="27"/>
    </location>
</feature>
<dbReference type="PANTHER" id="PTHR37806">
    <property type="entry name" value="LMO0724 PROTEIN"/>
    <property type="match status" value="1"/>
</dbReference>
<evidence type="ECO:0000256" key="1">
    <source>
        <dbReference type="SAM" id="MobiDB-lite"/>
    </source>
</evidence>
<dbReference type="AlphaFoldDB" id="A0A9D2FLH2"/>
<feature type="region of interest" description="Disordered" evidence="1">
    <location>
        <begin position="83"/>
        <end position="131"/>
    </location>
</feature>
<dbReference type="PROSITE" id="PS51257">
    <property type="entry name" value="PROKAR_LIPOPROTEIN"/>
    <property type="match status" value="1"/>
</dbReference>
<protein>
    <submittedName>
        <fullName evidence="4">C39 family peptidase</fullName>
    </submittedName>
</protein>
<evidence type="ECO:0000259" key="3">
    <source>
        <dbReference type="Pfam" id="PF13529"/>
    </source>
</evidence>
<dbReference type="PANTHER" id="PTHR37806:SF1">
    <property type="entry name" value="PEPTIDASE C39-LIKE DOMAIN-CONTAINING PROTEIN"/>
    <property type="match status" value="1"/>
</dbReference>
<gene>
    <name evidence="4" type="ORF">H9724_08275</name>
</gene>
<evidence type="ECO:0000313" key="4">
    <source>
        <dbReference type="EMBL" id="HIZ62746.1"/>
    </source>
</evidence>
<organism evidence="4 5">
    <name type="scientific">Candidatus Gemmiger avistercoris</name>
    <dbReference type="NCBI Taxonomy" id="2838606"/>
    <lineage>
        <taxon>Bacteria</taxon>
        <taxon>Bacillati</taxon>
        <taxon>Bacillota</taxon>
        <taxon>Clostridia</taxon>
        <taxon>Eubacteriales</taxon>
        <taxon>Gemmiger</taxon>
    </lineage>
</organism>
<comment type="caution">
    <text evidence="4">The sequence shown here is derived from an EMBL/GenBank/DDBJ whole genome shotgun (WGS) entry which is preliminary data.</text>
</comment>
<feature type="chain" id="PRO_5039609316" evidence="2">
    <location>
        <begin position="28"/>
        <end position="323"/>
    </location>
</feature>